<keyword evidence="3" id="KW-1185">Reference proteome</keyword>
<reference evidence="2" key="1">
    <citation type="submission" date="2021-01" db="EMBL/GenBank/DDBJ databases">
        <title>Modified the classification status of verrucomicrobia.</title>
        <authorList>
            <person name="Feng X."/>
        </authorList>
    </citation>
    <scope>NUCLEOTIDE SEQUENCE</scope>
    <source>
        <strain evidence="2">_KCTC 22039</strain>
    </source>
</reference>
<dbReference type="InterPro" id="IPR005325">
    <property type="entry name" value="DUF308_memb"/>
</dbReference>
<feature type="transmembrane region" description="Helical" evidence="1">
    <location>
        <begin position="154"/>
        <end position="180"/>
    </location>
</feature>
<proteinExistence type="predicted"/>
<feature type="transmembrane region" description="Helical" evidence="1">
    <location>
        <begin position="128"/>
        <end position="148"/>
    </location>
</feature>
<dbReference type="PANTHER" id="PTHR34989">
    <property type="entry name" value="PROTEIN HDED"/>
    <property type="match status" value="1"/>
</dbReference>
<feature type="transmembrane region" description="Helical" evidence="1">
    <location>
        <begin position="21"/>
        <end position="40"/>
    </location>
</feature>
<dbReference type="GO" id="GO:0005886">
    <property type="term" value="C:plasma membrane"/>
    <property type="evidence" value="ECO:0007669"/>
    <property type="project" value="TreeGrafter"/>
</dbReference>
<protein>
    <submittedName>
        <fullName evidence="2">DUF308 domain-containing protein</fullName>
    </submittedName>
</protein>
<comment type="caution">
    <text evidence="2">The sequence shown here is derived from an EMBL/GenBank/DDBJ whole genome shotgun (WGS) entry which is preliminary data.</text>
</comment>
<accession>A0A8J7MGN7</accession>
<evidence type="ECO:0000313" key="3">
    <source>
        <dbReference type="Proteomes" id="UP000624703"/>
    </source>
</evidence>
<keyword evidence="1" id="KW-1133">Transmembrane helix</keyword>
<evidence type="ECO:0000256" key="1">
    <source>
        <dbReference type="SAM" id="Phobius"/>
    </source>
</evidence>
<dbReference type="PANTHER" id="PTHR34989:SF1">
    <property type="entry name" value="PROTEIN HDED"/>
    <property type="match status" value="1"/>
</dbReference>
<feature type="transmembrane region" description="Helical" evidence="1">
    <location>
        <begin position="73"/>
        <end position="92"/>
    </location>
</feature>
<evidence type="ECO:0000313" key="2">
    <source>
        <dbReference type="EMBL" id="MBK1791479.1"/>
    </source>
</evidence>
<dbReference type="Pfam" id="PF03729">
    <property type="entry name" value="DUF308"/>
    <property type="match status" value="1"/>
</dbReference>
<organism evidence="2 3">
    <name type="scientific">Persicirhabdus sediminis</name>
    <dbReference type="NCBI Taxonomy" id="454144"/>
    <lineage>
        <taxon>Bacteria</taxon>
        <taxon>Pseudomonadati</taxon>
        <taxon>Verrucomicrobiota</taxon>
        <taxon>Verrucomicrobiia</taxon>
        <taxon>Verrucomicrobiales</taxon>
        <taxon>Verrucomicrobiaceae</taxon>
        <taxon>Persicirhabdus</taxon>
    </lineage>
</organism>
<sequence length="190" mass="19679">MNSSSLPPNPLVTLAQKGGTTAIIFGIIITLLGISVISSADAVATFIFKFIGGVLLTGGILQLIFAIKARGSVATVMLFLSSAATIICGAILLTKPGIGYGIVTIILVIYFFVDGFGKIAQSFAMRPVPGWIWVLISGIASLGLAIFVCTEWPLSAAWLVGTLIGIHLIFAGLMMLLIGLGAKTAAKIAK</sequence>
<keyword evidence="1" id="KW-0812">Transmembrane</keyword>
<feature type="transmembrane region" description="Helical" evidence="1">
    <location>
        <begin position="46"/>
        <end position="66"/>
    </location>
</feature>
<dbReference type="AlphaFoldDB" id="A0A8J7MGN7"/>
<dbReference type="EMBL" id="JAENIM010000039">
    <property type="protein sequence ID" value="MBK1791479.1"/>
    <property type="molecule type" value="Genomic_DNA"/>
</dbReference>
<feature type="transmembrane region" description="Helical" evidence="1">
    <location>
        <begin position="98"/>
        <end position="116"/>
    </location>
</feature>
<dbReference type="Proteomes" id="UP000624703">
    <property type="component" value="Unassembled WGS sequence"/>
</dbReference>
<dbReference type="RefSeq" id="WP_200311483.1">
    <property type="nucleotide sequence ID" value="NZ_JAENIM010000039.1"/>
</dbReference>
<name>A0A8J7MGN7_9BACT</name>
<keyword evidence="1" id="KW-0472">Membrane</keyword>
<gene>
    <name evidence="2" type="ORF">JIN82_09975</name>
</gene>
<dbReference type="InterPro" id="IPR052712">
    <property type="entry name" value="Acid_resist_chaperone_HdeD"/>
</dbReference>